<protein>
    <submittedName>
        <fullName evidence="1">Uncharacterized protein</fullName>
    </submittedName>
</protein>
<name>A0A0G0N9J9_9BACT</name>
<sequence>MLYFLYFILSAFVNFQKDAIWRLFELVPRAGLEPARLLRSEDFKSSVSTIPPSGQYEFSLSEARVGIEPTYKSFADSCLTTWPPSQRIH</sequence>
<evidence type="ECO:0000313" key="2">
    <source>
        <dbReference type="Proteomes" id="UP000034665"/>
    </source>
</evidence>
<comment type="caution">
    <text evidence="1">The sequence shown here is derived from an EMBL/GenBank/DDBJ whole genome shotgun (WGS) entry which is preliminary data.</text>
</comment>
<dbReference type="AlphaFoldDB" id="A0A0G0N9J9"/>
<reference evidence="1 2" key="1">
    <citation type="journal article" date="2015" name="Nature">
        <title>rRNA introns, odd ribosomes, and small enigmatic genomes across a large radiation of phyla.</title>
        <authorList>
            <person name="Brown C.T."/>
            <person name="Hug L.A."/>
            <person name="Thomas B.C."/>
            <person name="Sharon I."/>
            <person name="Castelle C.J."/>
            <person name="Singh A."/>
            <person name="Wilkins M.J."/>
            <person name="Williams K.H."/>
            <person name="Banfield J.F."/>
        </authorList>
    </citation>
    <scope>NUCLEOTIDE SEQUENCE [LARGE SCALE GENOMIC DNA]</scope>
</reference>
<evidence type="ECO:0000313" key="1">
    <source>
        <dbReference type="EMBL" id="KKR12854.1"/>
    </source>
</evidence>
<proteinExistence type="predicted"/>
<accession>A0A0G0N9J9</accession>
<gene>
    <name evidence="1" type="ORF">UT41_C0001G0398</name>
</gene>
<dbReference type="Proteomes" id="UP000034665">
    <property type="component" value="Unassembled WGS sequence"/>
</dbReference>
<organism evidence="1 2">
    <name type="scientific">Candidatus Wolfebacteria bacterium GW2011_GWC2_39_22</name>
    <dbReference type="NCBI Taxonomy" id="1619013"/>
    <lineage>
        <taxon>Bacteria</taxon>
        <taxon>Candidatus Wolfeibacteriota</taxon>
    </lineage>
</organism>
<dbReference type="EMBL" id="LBWR01000001">
    <property type="protein sequence ID" value="KKR12854.1"/>
    <property type="molecule type" value="Genomic_DNA"/>
</dbReference>